<feature type="repeat" description="Pumilio" evidence="5">
    <location>
        <begin position="286"/>
        <end position="325"/>
    </location>
</feature>
<evidence type="ECO:0000313" key="9">
    <source>
        <dbReference type="Proteomes" id="UP001291623"/>
    </source>
</evidence>
<evidence type="ECO:0000256" key="5">
    <source>
        <dbReference type="PROSITE-ProRule" id="PRU00317"/>
    </source>
</evidence>
<keyword evidence="2" id="KW-0810">Translation regulation</keyword>
<dbReference type="Pfam" id="PF00806">
    <property type="entry name" value="PUF"/>
    <property type="match status" value="8"/>
</dbReference>
<evidence type="ECO:0000256" key="6">
    <source>
        <dbReference type="SAM" id="MobiDB-lite"/>
    </source>
</evidence>
<dbReference type="SMART" id="SM00025">
    <property type="entry name" value="Pumilio"/>
    <property type="match status" value="8"/>
</dbReference>
<feature type="repeat" description="Pumilio" evidence="5">
    <location>
        <begin position="434"/>
        <end position="469"/>
    </location>
</feature>
<feature type="repeat" description="Pumilio" evidence="5">
    <location>
        <begin position="398"/>
        <end position="433"/>
    </location>
</feature>
<proteinExistence type="predicted"/>
<comment type="function">
    <text evidence="4">Sequence-specific RNA-binding protein that regulates translation and mRNA stability by binding the 3'-UTR of target mRNAs.</text>
</comment>
<evidence type="ECO:0000313" key="8">
    <source>
        <dbReference type="EMBL" id="KAK4352163.1"/>
    </source>
</evidence>
<dbReference type="Gene3D" id="1.25.10.10">
    <property type="entry name" value="Leucine-rich Repeat Variant"/>
    <property type="match status" value="1"/>
</dbReference>
<reference evidence="8" key="1">
    <citation type="submission" date="2023-12" db="EMBL/GenBank/DDBJ databases">
        <title>Genome assembly of Anisodus tanguticus.</title>
        <authorList>
            <person name="Wang Y.-J."/>
        </authorList>
    </citation>
    <scope>NUCLEOTIDE SEQUENCE</scope>
    <source>
        <strain evidence="8">KB-2021</strain>
        <tissue evidence="8">Leaf</tissue>
    </source>
</reference>
<dbReference type="GO" id="GO:0005737">
    <property type="term" value="C:cytoplasm"/>
    <property type="evidence" value="ECO:0007669"/>
    <property type="project" value="TreeGrafter"/>
</dbReference>
<dbReference type="GO" id="GO:0003729">
    <property type="term" value="F:mRNA binding"/>
    <property type="evidence" value="ECO:0007669"/>
    <property type="project" value="TreeGrafter"/>
</dbReference>
<evidence type="ECO:0000256" key="1">
    <source>
        <dbReference type="ARBA" id="ARBA00022737"/>
    </source>
</evidence>
<keyword evidence="3" id="KW-0694">RNA-binding</keyword>
<gene>
    <name evidence="8" type="ORF">RND71_027681</name>
</gene>
<feature type="region of interest" description="Disordered" evidence="6">
    <location>
        <begin position="1"/>
        <end position="33"/>
    </location>
</feature>
<dbReference type="InterPro" id="IPR033712">
    <property type="entry name" value="Pumilio_RNA-bd"/>
</dbReference>
<dbReference type="PROSITE" id="PS50302">
    <property type="entry name" value="PUM"/>
    <property type="match status" value="8"/>
</dbReference>
<dbReference type="InterPro" id="IPR016024">
    <property type="entry name" value="ARM-type_fold"/>
</dbReference>
<feature type="repeat" description="Pumilio" evidence="5">
    <location>
        <begin position="250"/>
        <end position="285"/>
    </location>
</feature>
<dbReference type="PANTHER" id="PTHR12537:SF63">
    <property type="entry name" value="PUMILIO HOMOLOG 15"/>
    <property type="match status" value="1"/>
</dbReference>
<name>A0AAE1V0T7_9SOLA</name>
<feature type="repeat" description="Pumilio" evidence="5">
    <location>
        <begin position="470"/>
        <end position="507"/>
    </location>
</feature>
<organism evidence="8 9">
    <name type="scientific">Anisodus tanguticus</name>
    <dbReference type="NCBI Taxonomy" id="243964"/>
    <lineage>
        <taxon>Eukaryota</taxon>
        <taxon>Viridiplantae</taxon>
        <taxon>Streptophyta</taxon>
        <taxon>Embryophyta</taxon>
        <taxon>Tracheophyta</taxon>
        <taxon>Spermatophyta</taxon>
        <taxon>Magnoliopsida</taxon>
        <taxon>eudicotyledons</taxon>
        <taxon>Gunneridae</taxon>
        <taxon>Pentapetalae</taxon>
        <taxon>asterids</taxon>
        <taxon>lamiids</taxon>
        <taxon>Solanales</taxon>
        <taxon>Solanaceae</taxon>
        <taxon>Solanoideae</taxon>
        <taxon>Hyoscyameae</taxon>
        <taxon>Anisodus</taxon>
    </lineage>
</organism>
<keyword evidence="9" id="KW-1185">Reference proteome</keyword>
<dbReference type="PROSITE" id="PS50303">
    <property type="entry name" value="PUM_HD"/>
    <property type="match status" value="1"/>
</dbReference>
<evidence type="ECO:0000256" key="4">
    <source>
        <dbReference type="ARBA" id="ARBA00058490"/>
    </source>
</evidence>
<evidence type="ECO:0000256" key="2">
    <source>
        <dbReference type="ARBA" id="ARBA00022845"/>
    </source>
</evidence>
<dbReference type="AlphaFoldDB" id="A0AAE1V0T7"/>
<sequence>MDRGKRNPYFPASILQENNSDNTPRRNGFTEFHPPNIRPLYTDQPSIESMFSGLSLQGDRINTPSFGVPPVDNEILMGLRAQYSAEWQGLIRAHQNLNVGPSPDIRGDILPRMMMNLPVALQAQQQQLYSEDDYLLRCNYDVADCGYPFLHTTLPLLPAEPTSQFQFPPCLNDHRIVPSLSNYSSYMNNFVPRNLNFGAPNLKDNQSGLMGCNELRGKMVTYANDQQGSKMLQAKLEKGNREEIENVLSEVIDYVGDLMKNQSGSYVIQKLFVVCNEEQRTTIIQAITRSTHQFIGICFSQHGARAMQKLLDNLSTPQQRSLILSAITPVAVALANDQSGQHVIQYCVKTFSIEYTRHLLNEIANNCFAIATQKSGCCVLQSCVESARGELRDHLITEILTNAVQLSEDQYGNYVVQHLVGLKLPLVTETLLDMLQGNFVTLSCNKYGSNVVEKIILESGEEHSTRIITELLRSTCASMLLVDPYGNFVIQTALQIATGHVFNALYKLICVNSASMQSNLYGKKILDRLFSKKDPLHCTRFYKRQEHKAEYAN</sequence>
<dbReference type="InterPro" id="IPR011989">
    <property type="entry name" value="ARM-like"/>
</dbReference>
<dbReference type="InterPro" id="IPR001313">
    <property type="entry name" value="Pumilio_RNA-bd_rpt"/>
</dbReference>
<feature type="domain" description="PUM-HD" evidence="7">
    <location>
        <begin position="182"/>
        <end position="533"/>
    </location>
</feature>
<dbReference type="Proteomes" id="UP001291623">
    <property type="component" value="Unassembled WGS sequence"/>
</dbReference>
<dbReference type="SUPFAM" id="SSF48371">
    <property type="entry name" value="ARM repeat"/>
    <property type="match status" value="1"/>
</dbReference>
<comment type="caution">
    <text evidence="8">The sequence shown here is derived from an EMBL/GenBank/DDBJ whole genome shotgun (WGS) entry which is preliminary data.</text>
</comment>
<accession>A0AAE1V0T7</accession>
<dbReference type="FunFam" id="1.25.10.10:FF:000237">
    <property type="entry name" value="Pumilio homolog 9"/>
    <property type="match status" value="1"/>
</dbReference>
<keyword evidence="1" id="KW-0677">Repeat</keyword>
<feature type="repeat" description="Pumilio" evidence="5">
    <location>
        <begin position="326"/>
        <end position="361"/>
    </location>
</feature>
<protein>
    <recommendedName>
        <fullName evidence="7">PUM-HD domain-containing protein</fullName>
    </recommendedName>
</protein>
<dbReference type="PANTHER" id="PTHR12537">
    <property type="entry name" value="RNA BINDING PROTEIN PUMILIO-RELATED"/>
    <property type="match status" value="1"/>
</dbReference>
<dbReference type="GO" id="GO:0006417">
    <property type="term" value="P:regulation of translation"/>
    <property type="evidence" value="ECO:0007669"/>
    <property type="project" value="UniProtKB-KW"/>
</dbReference>
<dbReference type="InterPro" id="IPR033133">
    <property type="entry name" value="PUM-HD"/>
</dbReference>
<feature type="repeat" description="Pumilio" evidence="5">
    <location>
        <begin position="214"/>
        <end position="249"/>
    </location>
</feature>
<evidence type="ECO:0000256" key="3">
    <source>
        <dbReference type="ARBA" id="ARBA00022884"/>
    </source>
</evidence>
<feature type="repeat" description="Pumilio" evidence="5">
    <location>
        <begin position="362"/>
        <end position="397"/>
    </location>
</feature>
<dbReference type="EMBL" id="JAVYJV010000015">
    <property type="protein sequence ID" value="KAK4352163.1"/>
    <property type="molecule type" value="Genomic_DNA"/>
</dbReference>
<dbReference type="CDD" id="cd07920">
    <property type="entry name" value="Pumilio"/>
    <property type="match status" value="1"/>
</dbReference>
<evidence type="ECO:0000259" key="7">
    <source>
        <dbReference type="PROSITE" id="PS50303"/>
    </source>
</evidence>